<dbReference type="SUPFAM" id="SSF109604">
    <property type="entry name" value="HD-domain/PDEase-like"/>
    <property type="match status" value="1"/>
</dbReference>
<dbReference type="Pfam" id="PF01966">
    <property type="entry name" value="HD"/>
    <property type="match status" value="1"/>
</dbReference>
<dbReference type="PANTHER" id="PTHR11373:SF43">
    <property type="entry name" value="DEOXYGUANOSINETRIPHOSPHATE TRIPHOSPHOHYDROLASE-LIKE PROTEIN"/>
    <property type="match status" value="1"/>
</dbReference>
<dbReference type="NCBIfam" id="TIGR01353">
    <property type="entry name" value="dGTP_triPase"/>
    <property type="match status" value="1"/>
</dbReference>
<dbReference type="SMART" id="SM00471">
    <property type="entry name" value="HDc"/>
    <property type="match status" value="1"/>
</dbReference>
<dbReference type="InterPro" id="IPR026875">
    <property type="entry name" value="PHydrolase_assoc_dom"/>
</dbReference>
<dbReference type="NCBIfam" id="NF002326">
    <property type="entry name" value="PRK01286.1-1"/>
    <property type="match status" value="1"/>
</dbReference>
<keyword evidence="1 2" id="KW-0378">Hydrolase</keyword>
<sequence>MAGDVSGQIGLGREPLARFACDHRLSRGRLCPEPESRTRTAFQRDRDRIVHSTAFRRLKHKTQVFVAYEGDHYRTRLTHTIEVSQIARAFARALRLDEDLTEAIALVHDFGHTPFGHAGERALHARMAPFGGFDHNAQALRIVTALERRYAQFDGLNLAYETLEGLVKHNGPLTGVHATQGEPVPRPIVDFDAACPLDLDRFASLEAQAAAISDDIAYNTHDLDDGLRAGLIGIEDLNELDLAGSIVREVRAAYPGLDEVRTAHEIMRRHITRMVEDVISSSLARIEEDGIDSLEDVRRASRTLIDFSPEMREAVSRTRRFLFDRVYRAPGVMHVMGRAQAIVGDLFDLYCASPSEMAAGWREGAEGLDDEKRARRVADYLAGMTDSYALAEHRRLFDATPDLR</sequence>
<dbReference type="NCBIfam" id="NF002328">
    <property type="entry name" value="PRK01286.1-3"/>
    <property type="match status" value="1"/>
</dbReference>
<dbReference type="PROSITE" id="PS51831">
    <property type="entry name" value="HD"/>
    <property type="match status" value="1"/>
</dbReference>
<proteinExistence type="inferred from homology"/>
<dbReference type="EMBL" id="JBHUIJ010000002">
    <property type="protein sequence ID" value="MFD2235896.1"/>
    <property type="molecule type" value="Genomic_DNA"/>
</dbReference>
<dbReference type="Proteomes" id="UP001597371">
    <property type="component" value="Unassembled WGS sequence"/>
</dbReference>
<dbReference type="PANTHER" id="PTHR11373">
    <property type="entry name" value="DEOXYNUCLEOSIDE TRIPHOSPHATE TRIPHOSPHOHYDROLASE"/>
    <property type="match status" value="1"/>
</dbReference>
<dbReference type="HAMAP" id="MF_01212">
    <property type="entry name" value="dGTPase_type2"/>
    <property type="match status" value="1"/>
</dbReference>
<dbReference type="InterPro" id="IPR006261">
    <property type="entry name" value="dGTPase"/>
</dbReference>
<dbReference type="Pfam" id="PF13286">
    <property type="entry name" value="HD_assoc"/>
    <property type="match status" value="1"/>
</dbReference>
<organism evidence="4 5">
    <name type="scientific">Aureimonas populi</name>
    <dbReference type="NCBI Taxonomy" id="1701758"/>
    <lineage>
        <taxon>Bacteria</taxon>
        <taxon>Pseudomonadati</taxon>
        <taxon>Pseudomonadota</taxon>
        <taxon>Alphaproteobacteria</taxon>
        <taxon>Hyphomicrobiales</taxon>
        <taxon>Aurantimonadaceae</taxon>
        <taxon>Aureimonas</taxon>
    </lineage>
</organism>
<dbReference type="InterPro" id="IPR003607">
    <property type="entry name" value="HD/PDEase_dom"/>
</dbReference>
<evidence type="ECO:0000313" key="4">
    <source>
        <dbReference type="EMBL" id="MFD2235896.1"/>
    </source>
</evidence>
<protein>
    <recommendedName>
        <fullName evidence="2">Deoxyguanosinetriphosphate triphosphohydrolase-like protein</fullName>
    </recommendedName>
</protein>
<feature type="domain" description="HD" evidence="3">
    <location>
        <begin position="76"/>
        <end position="219"/>
    </location>
</feature>
<name>A0ABW5CI08_9HYPH</name>
<reference evidence="5" key="1">
    <citation type="journal article" date="2019" name="Int. J. Syst. Evol. Microbiol.">
        <title>The Global Catalogue of Microorganisms (GCM) 10K type strain sequencing project: providing services to taxonomists for standard genome sequencing and annotation.</title>
        <authorList>
            <consortium name="The Broad Institute Genomics Platform"/>
            <consortium name="The Broad Institute Genome Sequencing Center for Infectious Disease"/>
            <person name="Wu L."/>
            <person name="Ma J."/>
        </authorList>
    </citation>
    <scope>NUCLEOTIDE SEQUENCE [LARGE SCALE GENOMIC DNA]</scope>
    <source>
        <strain evidence="5">ZS-35-S2</strain>
    </source>
</reference>
<keyword evidence="5" id="KW-1185">Reference proteome</keyword>
<accession>A0ABW5CI08</accession>
<dbReference type="CDD" id="cd00077">
    <property type="entry name" value="HDc"/>
    <property type="match status" value="1"/>
</dbReference>
<dbReference type="Gene3D" id="1.10.3210.10">
    <property type="entry name" value="Hypothetical protein af1432"/>
    <property type="match status" value="1"/>
</dbReference>
<dbReference type="InterPro" id="IPR023023">
    <property type="entry name" value="dNTPase_2"/>
</dbReference>
<comment type="similarity">
    <text evidence="2">Belongs to the dGTPase family. Type 2 subfamily.</text>
</comment>
<evidence type="ECO:0000313" key="5">
    <source>
        <dbReference type="Proteomes" id="UP001597371"/>
    </source>
</evidence>
<dbReference type="InterPro" id="IPR006674">
    <property type="entry name" value="HD_domain"/>
</dbReference>
<dbReference type="InterPro" id="IPR050135">
    <property type="entry name" value="dGTPase-like"/>
</dbReference>
<evidence type="ECO:0000259" key="3">
    <source>
        <dbReference type="PROSITE" id="PS51831"/>
    </source>
</evidence>
<dbReference type="RefSeq" id="WP_209736154.1">
    <property type="nucleotide sequence ID" value="NZ_CP072611.1"/>
</dbReference>
<evidence type="ECO:0000256" key="1">
    <source>
        <dbReference type="ARBA" id="ARBA00022801"/>
    </source>
</evidence>
<gene>
    <name evidence="4" type="ORF">ACFSKQ_00270</name>
</gene>
<comment type="caution">
    <text evidence="4">The sequence shown here is derived from an EMBL/GenBank/DDBJ whole genome shotgun (WGS) entry which is preliminary data.</text>
</comment>
<evidence type="ECO:0000256" key="2">
    <source>
        <dbReference type="HAMAP-Rule" id="MF_01212"/>
    </source>
</evidence>